<organism evidence="2">
    <name type="scientific">Marseillevirus LCMAC101</name>
    <dbReference type="NCBI Taxonomy" id="2506602"/>
    <lineage>
        <taxon>Viruses</taxon>
        <taxon>Varidnaviria</taxon>
        <taxon>Bamfordvirae</taxon>
        <taxon>Nucleocytoviricota</taxon>
        <taxon>Megaviricetes</taxon>
        <taxon>Pimascovirales</taxon>
        <taxon>Pimascovirales incertae sedis</taxon>
        <taxon>Marseilleviridae</taxon>
    </lineage>
</organism>
<name>A0A481YQB7_9VIRU</name>
<evidence type="ECO:0000313" key="2">
    <source>
        <dbReference type="EMBL" id="QBK85443.1"/>
    </source>
</evidence>
<dbReference type="EMBL" id="MK500327">
    <property type="protein sequence ID" value="QBK85443.1"/>
    <property type="molecule type" value="Genomic_DNA"/>
</dbReference>
<protein>
    <submittedName>
        <fullName evidence="2">Uncharacterized protein</fullName>
    </submittedName>
</protein>
<accession>A0A481YQB7</accession>
<feature type="region of interest" description="Disordered" evidence="1">
    <location>
        <begin position="129"/>
        <end position="169"/>
    </location>
</feature>
<evidence type="ECO:0000256" key="1">
    <source>
        <dbReference type="SAM" id="MobiDB-lite"/>
    </source>
</evidence>
<proteinExistence type="predicted"/>
<sequence length="169" mass="19320">MSAKTPANWYVQFSMLFDSMDFAYTEGGVYSIITTDDVGMVWERVQTMRKEFRDEYRNCHGAGSSRTIISIIREDGIMETRYDDDEFKSDKSLQTVMGIENNATNVFDQIEWSHIRKFRLSETYVVDSQSTVENSESTEEVPSPSEDPPIGEIFVAAPTWSPPSPVSWD</sequence>
<reference evidence="2" key="1">
    <citation type="journal article" date="2019" name="MBio">
        <title>Virus Genomes from Deep Sea Sediments Expand the Ocean Megavirome and Support Independent Origins of Viral Gigantism.</title>
        <authorList>
            <person name="Backstrom D."/>
            <person name="Yutin N."/>
            <person name="Jorgensen S.L."/>
            <person name="Dharamshi J."/>
            <person name="Homa F."/>
            <person name="Zaremba-Niedwiedzka K."/>
            <person name="Spang A."/>
            <person name="Wolf Y.I."/>
            <person name="Koonin E.V."/>
            <person name="Ettema T.J."/>
        </authorList>
    </citation>
    <scope>NUCLEOTIDE SEQUENCE</scope>
</reference>
<feature type="compositionally biased region" description="Low complexity" evidence="1">
    <location>
        <begin position="130"/>
        <end position="144"/>
    </location>
</feature>
<feature type="compositionally biased region" description="Pro residues" evidence="1">
    <location>
        <begin position="160"/>
        <end position="169"/>
    </location>
</feature>
<gene>
    <name evidence="2" type="ORF">LCMAC101_00300</name>
</gene>